<proteinExistence type="predicted"/>
<dbReference type="EMBL" id="MU806506">
    <property type="protein sequence ID" value="KAJ3834618.1"/>
    <property type="molecule type" value="Genomic_DNA"/>
</dbReference>
<accession>A0AA38P1K8</accession>
<protein>
    <recommendedName>
        <fullName evidence="4">RING-type domain-containing protein</fullName>
    </recommendedName>
</protein>
<dbReference type="Proteomes" id="UP001163846">
    <property type="component" value="Unassembled WGS sequence"/>
</dbReference>
<evidence type="ECO:0000313" key="3">
    <source>
        <dbReference type="Proteomes" id="UP001163846"/>
    </source>
</evidence>
<feature type="compositionally biased region" description="Low complexity" evidence="1">
    <location>
        <begin position="162"/>
        <end position="180"/>
    </location>
</feature>
<feature type="region of interest" description="Disordered" evidence="1">
    <location>
        <begin position="152"/>
        <end position="192"/>
    </location>
</feature>
<evidence type="ECO:0000313" key="2">
    <source>
        <dbReference type="EMBL" id="KAJ3834618.1"/>
    </source>
</evidence>
<dbReference type="SUPFAM" id="SSF57850">
    <property type="entry name" value="RING/U-box"/>
    <property type="match status" value="1"/>
</dbReference>
<reference evidence="2" key="1">
    <citation type="submission" date="2022-08" db="EMBL/GenBank/DDBJ databases">
        <authorList>
            <consortium name="DOE Joint Genome Institute"/>
            <person name="Min B."/>
            <person name="Riley R."/>
            <person name="Sierra-Patev S."/>
            <person name="Naranjo-Ortiz M."/>
            <person name="Looney B."/>
            <person name="Konkel Z."/>
            <person name="Slot J.C."/>
            <person name="Sakamoto Y."/>
            <person name="Steenwyk J.L."/>
            <person name="Rokas A."/>
            <person name="Carro J."/>
            <person name="Camarero S."/>
            <person name="Ferreira P."/>
            <person name="Molpeceres G."/>
            <person name="Ruiz-Duenas F.J."/>
            <person name="Serrano A."/>
            <person name="Henrissat B."/>
            <person name="Drula E."/>
            <person name="Hughes K.W."/>
            <person name="Mata J.L."/>
            <person name="Ishikawa N.K."/>
            <person name="Vargas-Isla R."/>
            <person name="Ushijima S."/>
            <person name="Smith C.A."/>
            <person name="Ahrendt S."/>
            <person name="Andreopoulos W."/>
            <person name="He G."/>
            <person name="Labutti K."/>
            <person name="Lipzen A."/>
            <person name="Ng V."/>
            <person name="Sandor L."/>
            <person name="Barry K."/>
            <person name="Martinez A.T."/>
            <person name="Xiao Y."/>
            <person name="Gibbons J.G."/>
            <person name="Terashima K."/>
            <person name="Hibbett D.S."/>
            <person name="Grigoriev I.V."/>
        </authorList>
    </citation>
    <scope>NUCLEOTIDE SEQUENCE</scope>
    <source>
        <strain evidence="2">TFB9207</strain>
    </source>
</reference>
<organism evidence="2 3">
    <name type="scientific">Lentinula raphanica</name>
    <dbReference type="NCBI Taxonomy" id="153919"/>
    <lineage>
        <taxon>Eukaryota</taxon>
        <taxon>Fungi</taxon>
        <taxon>Dikarya</taxon>
        <taxon>Basidiomycota</taxon>
        <taxon>Agaricomycotina</taxon>
        <taxon>Agaricomycetes</taxon>
        <taxon>Agaricomycetidae</taxon>
        <taxon>Agaricales</taxon>
        <taxon>Marasmiineae</taxon>
        <taxon>Omphalotaceae</taxon>
        <taxon>Lentinula</taxon>
    </lineage>
</organism>
<name>A0AA38P1K8_9AGAR</name>
<feature type="compositionally biased region" description="Basic and acidic residues" evidence="1">
    <location>
        <begin position="66"/>
        <end position="92"/>
    </location>
</feature>
<comment type="caution">
    <text evidence="2">The sequence shown here is derived from an EMBL/GenBank/DDBJ whole genome shotgun (WGS) entry which is preliminary data.</text>
</comment>
<dbReference type="AlphaFoldDB" id="A0AA38P1K8"/>
<feature type="region of interest" description="Disordered" evidence="1">
    <location>
        <begin position="56"/>
        <end position="92"/>
    </location>
</feature>
<feature type="region of interest" description="Disordered" evidence="1">
    <location>
        <begin position="1"/>
        <end position="21"/>
    </location>
</feature>
<dbReference type="InterPro" id="IPR013083">
    <property type="entry name" value="Znf_RING/FYVE/PHD"/>
</dbReference>
<dbReference type="Gene3D" id="3.30.40.10">
    <property type="entry name" value="Zinc/RING finger domain, C3HC4 (zinc finger)"/>
    <property type="match status" value="1"/>
</dbReference>
<gene>
    <name evidence="2" type="ORF">F5878DRAFT_349222</name>
</gene>
<evidence type="ECO:0000256" key="1">
    <source>
        <dbReference type="SAM" id="MobiDB-lite"/>
    </source>
</evidence>
<keyword evidence="3" id="KW-1185">Reference proteome</keyword>
<evidence type="ECO:0008006" key="4">
    <source>
        <dbReference type="Google" id="ProtNLM"/>
    </source>
</evidence>
<sequence>MPKLHRLSSITGNPDADCDIDLGAERSSSVIDSPIADNVASDKKTTSDELDIWTMSGIAPTTNLPEKPREWHSKSYGEKQKEQPDTKPKQEDYRDCGICFEFARDSRRTPCCRSLFCFEHISDWLNGPSSDGKCPSCSTPCTIASNGKIVLSEAPHPPAENAHSSSYAPSPLSSPYLGPHESTVNVDPIGED</sequence>